<feature type="compositionally biased region" description="Basic and acidic residues" evidence="1">
    <location>
        <begin position="727"/>
        <end position="736"/>
    </location>
</feature>
<feature type="region of interest" description="Disordered" evidence="1">
    <location>
        <begin position="592"/>
        <end position="629"/>
    </location>
</feature>
<organism evidence="3 4">
    <name type="scientific">Dendrobium catenatum</name>
    <dbReference type="NCBI Taxonomy" id="906689"/>
    <lineage>
        <taxon>Eukaryota</taxon>
        <taxon>Viridiplantae</taxon>
        <taxon>Streptophyta</taxon>
        <taxon>Embryophyta</taxon>
        <taxon>Tracheophyta</taxon>
        <taxon>Spermatophyta</taxon>
        <taxon>Magnoliopsida</taxon>
        <taxon>Liliopsida</taxon>
        <taxon>Asparagales</taxon>
        <taxon>Orchidaceae</taxon>
        <taxon>Epidendroideae</taxon>
        <taxon>Malaxideae</taxon>
        <taxon>Dendrobiinae</taxon>
        <taxon>Dendrobium</taxon>
    </lineage>
</organism>
<dbReference type="CDD" id="cd09880">
    <property type="entry name" value="PIN_Smg5-6-like"/>
    <property type="match status" value="1"/>
</dbReference>
<feature type="compositionally biased region" description="Polar residues" evidence="1">
    <location>
        <begin position="594"/>
        <end position="606"/>
    </location>
</feature>
<dbReference type="InterPro" id="IPR002716">
    <property type="entry name" value="PIN_dom"/>
</dbReference>
<dbReference type="InterPro" id="IPR008984">
    <property type="entry name" value="SMAD_FHA_dom_sf"/>
</dbReference>
<dbReference type="Gene3D" id="3.40.50.1010">
    <property type="entry name" value="5'-nuclease"/>
    <property type="match status" value="1"/>
</dbReference>
<dbReference type="PANTHER" id="PTHR22593">
    <property type="entry name" value="TRANSMEMBRANE PROTEIN 18"/>
    <property type="match status" value="1"/>
</dbReference>
<dbReference type="GO" id="GO:0031965">
    <property type="term" value="C:nuclear membrane"/>
    <property type="evidence" value="ECO:0007669"/>
    <property type="project" value="TreeGrafter"/>
</dbReference>
<feature type="compositionally biased region" description="Basic and acidic residues" evidence="1">
    <location>
        <begin position="620"/>
        <end position="629"/>
    </location>
</feature>
<dbReference type="PROSITE" id="PS50006">
    <property type="entry name" value="FHA_DOMAIN"/>
    <property type="match status" value="1"/>
</dbReference>
<feature type="domain" description="FHA" evidence="2">
    <location>
        <begin position="43"/>
        <end position="94"/>
    </location>
</feature>
<keyword evidence="4" id="KW-1185">Reference proteome</keyword>
<proteinExistence type="predicted"/>
<dbReference type="SUPFAM" id="SSF49879">
    <property type="entry name" value="SMAD/FHA domain"/>
    <property type="match status" value="1"/>
</dbReference>
<dbReference type="OrthoDB" id="444265at2759"/>
<evidence type="ECO:0000256" key="1">
    <source>
        <dbReference type="SAM" id="MobiDB-lite"/>
    </source>
</evidence>
<feature type="compositionally biased region" description="Basic and acidic residues" evidence="1">
    <location>
        <begin position="694"/>
        <end position="707"/>
    </location>
</feature>
<feature type="region of interest" description="Disordered" evidence="1">
    <location>
        <begin position="694"/>
        <end position="736"/>
    </location>
</feature>
<accession>A0A2I0W4F5</accession>
<gene>
    <name evidence="3" type="ORF">MA16_Dca008661</name>
</gene>
<reference evidence="3 4" key="1">
    <citation type="journal article" date="2016" name="Sci. Rep.">
        <title>The Dendrobium catenatum Lindl. genome sequence provides insights into polysaccharide synthase, floral development and adaptive evolution.</title>
        <authorList>
            <person name="Zhang G.Q."/>
            <person name="Xu Q."/>
            <person name="Bian C."/>
            <person name="Tsai W.C."/>
            <person name="Yeh C.M."/>
            <person name="Liu K.W."/>
            <person name="Yoshida K."/>
            <person name="Zhang L.S."/>
            <person name="Chang S.B."/>
            <person name="Chen F."/>
            <person name="Shi Y."/>
            <person name="Su Y.Y."/>
            <person name="Zhang Y.Q."/>
            <person name="Chen L.J."/>
            <person name="Yin Y."/>
            <person name="Lin M."/>
            <person name="Huang H."/>
            <person name="Deng H."/>
            <person name="Wang Z.W."/>
            <person name="Zhu S.L."/>
            <person name="Zhao X."/>
            <person name="Deng C."/>
            <person name="Niu S.C."/>
            <person name="Huang J."/>
            <person name="Wang M."/>
            <person name="Liu G.H."/>
            <person name="Yang H.J."/>
            <person name="Xiao X.J."/>
            <person name="Hsiao Y.Y."/>
            <person name="Wu W.L."/>
            <person name="Chen Y.Y."/>
            <person name="Mitsuda N."/>
            <person name="Ohme-Takagi M."/>
            <person name="Luo Y.B."/>
            <person name="Van de Peer Y."/>
            <person name="Liu Z.J."/>
        </authorList>
    </citation>
    <scope>NUCLEOTIDE SEQUENCE [LARGE SCALE GENOMIC DNA]</scope>
    <source>
        <tissue evidence="3">The whole plant</tissue>
    </source>
</reference>
<dbReference type="CDD" id="cd22691">
    <property type="entry name" value="FHA_PS1-like"/>
    <property type="match status" value="1"/>
</dbReference>
<dbReference type="InterPro" id="IPR000253">
    <property type="entry name" value="FHA_dom"/>
</dbReference>
<evidence type="ECO:0000259" key="2">
    <source>
        <dbReference type="PROSITE" id="PS50006"/>
    </source>
</evidence>
<feature type="compositionally biased region" description="Polar residues" evidence="1">
    <location>
        <begin position="708"/>
        <end position="725"/>
    </location>
</feature>
<evidence type="ECO:0000313" key="3">
    <source>
        <dbReference type="EMBL" id="PKU70544.1"/>
    </source>
</evidence>
<reference evidence="3 4" key="2">
    <citation type="journal article" date="2017" name="Nature">
        <title>The Apostasia genome and the evolution of orchids.</title>
        <authorList>
            <person name="Zhang G.Q."/>
            <person name="Liu K.W."/>
            <person name="Li Z."/>
            <person name="Lohaus R."/>
            <person name="Hsiao Y.Y."/>
            <person name="Niu S.C."/>
            <person name="Wang J.Y."/>
            <person name="Lin Y.C."/>
            <person name="Xu Q."/>
            <person name="Chen L.J."/>
            <person name="Yoshida K."/>
            <person name="Fujiwara S."/>
            <person name="Wang Z.W."/>
            <person name="Zhang Y.Q."/>
            <person name="Mitsuda N."/>
            <person name="Wang M."/>
            <person name="Liu G.H."/>
            <person name="Pecoraro L."/>
            <person name="Huang H.X."/>
            <person name="Xiao X.J."/>
            <person name="Lin M."/>
            <person name="Wu X.Y."/>
            <person name="Wu W.L."/>
            <person name="Chen Y.Y."/>
            <person name="Chang S.B."/>
            <person name="Sakamoto S."/>
            <person name="Ohme-Takagi M."/>
            <person name="Yagi M."/>
            <person name="Zeng S.J."/>
            <person name="Shen C.Y."/>
            <person name="Yeh C.M."/>
            <person name="Luo Y.B."/>
            <person name="Tsai W.C."/>
            <person name="Van de Peer Y."/>
            <person name="Liu Z.J."/>
        </authorList>
    </citation>
    <scope>NUCLEOTIDE SEQUENCE [LARGE SCALE GENOMIC DNA]</scope>
    <source>
        <tissue evidence="3">The whole plant</tissue>
    </source>
</reference>
<dbReference type="Pfam" id="PF13638">
    <property type="entry name" value="PIN_4"/>
    <property type="match status" value="1"/>
</dbReference>
<name>A0A2I0W4F5_9ASPA</name>
<evidence type="ECO:0000313" key="4">
    <source>
        <dbReference type="Proteomes" id="UP000233837"/>
    </source>
</evidence>
<sequence length="1049" mass="117253">MEEARIPVFSVLKKGTTLKNIFLNSPPPETGKPLSPSRENDPILMGRHPECHIVVDHPSISRIHLEVRPKSSSQKLFVTDRSSVHGTWVSGKKIQPNIPVEVIEGDTIRLGASTRIYCLHWMPLSHAFEMEKPMSPLMEEAPDFVNNDEALLDESFNEAWVSNIIPSAPPLRISSPAKLFSQDLEKEGEILIRKETLEQSSCFSSIVPLLESVSYSWPLKEEIGVSKNLLANEMHPEREELSPLRSNKIIKSSSLLLRRNKSIGFLQIENKSKENGSQISKAKENLEIKDQMAGAFAGRNGEETPFVLLAEGNVKEEEEEFSVSDKENLTPVNSIGYKVLKSNRKIARSPLSSCSLFLKEDLEIQERKVGDLIKGNGEEIPSVFFSEGYVKEEEEETFFSDKKKMSLVNSISSKVQKNNGKIETSPLSSFSLFHKEDLEIAEKNLRALIECNGEEIPSIFLPGGDLKEEEDEMCVSDEEKMASVNSIGSKALKRNREMNRSLLSSFNISNKDDLDIDQKIETFAIENGVEKTPSVFLGEGHVKEEEEAFVSDKENLTLVDSSVSKVPRNNRGNEASPLGSLSTFDLEEERFTSYKPTSETTDQFKSNKLRSRSRLMNENGDSKLSDSKNLESLFSPGIKLQRNLFKPERSPLGENNALNVEEDRCLSDKENSTPKVPKSLKSGKAFARDVLKAESEKDETFASDKENLTPQSSMSITSKKALSQNHGKKEGETMSRRKERIPFQPLFVSSTLRNSSPASYLQGLDDTFGNNYVNNVHNLEEKAPHTKHKEELPHMPVRETNKWYIVVDVGCFLTEESRKSLQLLEGIRGTQLIIPRIVIRELDHLKRCQGILSRGTKASSVLQWIEESMKKTSEWIHVQSSSETFPAAPTPPATPRSLLCDGSLGFGTATSPNFTGFSTCGSLMEIVSPTAEDHILDCALLFKRIKDDGQLILLSSSTTLRIKAMAEGLLCETPKEFRESLLNPFSKRFLWADSSPRGSTWSCLEEVGVAENYHQQFASARMPKAEGTVKGLKLILLHTSHCGMTNSIS</sequence>
<dbReference type="AlphaFoldDB" id="A0A2I0W4F5"/>
<dbReference type="Pfam" id="PF00498">
    <property type="entry name" value="FHA"/>
    <property type="match status" value="1"/>
</dbReference>
<dbReference type="EMBL" id="KZ502926">
    <property type="protein sequence ID" value="PKU70544.1"/>
    <property type="molecule type" value="Genomic_DNA"/>
</dbReference>
<dbReference type="Gene3D" id="2.60.200.20">
    <property type="match status" value="1"/>
</dbReference>
<protein>
    <submittedName>
        <fullName evidence="3">Nuclear inhibitor of protein phosphatase 1</fullName>
    </submittedName>
</protein>
<dbReference type="PANTHER" id="PTHR22593:SF8">
    <property type="entry name" value="FHA DOMAIN-CONTAINING PROTEIN PS1"/>
    <property type="match status" value="1"/>
</dbReference>
<dbReference type="SMART" id="SM00240">
    <property type="entry name" value="FHA"/>
    <property type="match status" value="1"/>
</dbReference>
<dbReference type="Proteomes" id="UP000233837">
    <property type="component" value="Unassembled WGS sequence"/>
</dbReference>